<dbReference type="PROSITE" id="PS51012">
    <property type="entry name" value="ABC_TM2"/>
    <property type="match status" value="1"/>
</dbReference>
<comment type="subcellular location">
    <subcellularLocation>
        <location evidence="1">Membrane</location>
        <topology evidence="1">Multi-pass membrane protein</topology>
    </subcellularLocation>
</comment>
<dbReference type="GO" id="GO:0016020">
    <property type="term" value="C:membrane"/>
    <property type="evidence" value="ECO:0007669"/>
    <property type="project" value="UniProtKB-SubCell"/>
</dbReference>
<feature type="transmembrane region" description="Helical" evidence="5">
    <location>
        <begin position="160"/>
        <end position="179"/>
    </location>
</feature>
<dbReference type="PANTHER" id="PTHR43229">
    <property type="entry name" value="NODULATION PROTEIN J"/>
    <property type="match status" value="1"/>
</dbReference>
<feature type="transmembrane region" description="Helical" evidence="5">
    <location>
        <begin position="216"/>
        <end position="236"/>
    </location>
</feature>
<feature type="transmembrane region" description="Helical" evidence="5">
    <location>
        <begin position="128"/>
        <end position="148"/>
    </location>
</feature>
<accession>A0A3B0TDX5</accession>
<sequence>SYLTMMRFEVLSLRTFLVSALVVQTLMGAGMGIMYGFFLGDIPDTARTFLVSGIPALALFPLGFVFVPNIVANQRFEETYDYIWSLPAPRIASALASFTVFTVLGVPGTAVALVVSVLVFGVTLSPTVAIIPAILISTSIATSVGYAIGHGVRNPRLVNIFTNLLVFLVLMFSPIVVPIEQFPSWFASFHRVLPFWHMANVLRASLTDGVVANVTASYLVLLAWTVVAWSVTIRVIKRRP</sequence>
<dbReference type="GO" id="GO:0140359">
    <property type="term" value="F:ABC-type transporter activity"/>
    <property type="evidence" value="ECO:0007669"/>
    <property type="project" value="InterPro"/>
</dbReference>
<keyword evidence="3 5" id="KW-1133">Transmembrane helix</keyword>
<dbReference type="EMBL" id="UOEK01000379">
    <property type="protein sequence ID" value="VAW07024.1"/>
    <property type="molecule type" value="Genomic_DNA"/>
</dbReference>
<feature type="transmembrane region" description="Helical" evidence="5">
    <location>
        <begin position="12"/>
        <end position="37"/>
    </location>
</feature>
<dbReference type="InterPro" id="IPR051784">
    <property type="entry name" value="Nod_factor_ABC_transporter"/>
</dbReference>
<dbReference type="Pfam" id="PF01061">
    <property type="entry name" value="ABC2_membrane"/>
    <property type="match status" value="1"/>
</dbReference>
<keyword evidence="4 5" id="KW-0472">Membrane</keyword>
<evidence type="ECO:0000313" key="7">
    <source>
        <dbReference type="EMBL" id="VAW07024.1"/>
    </source>
</evidence>
<feature type="transmembrane region" description="Helical" evidence="5">
    <location>
        <begin position="49"/>
        <end position="71"/>
    </location>
</feature>
<feature type="transmembrane region" description="Helical" evidence="5">
    <location>
        <begin position="92"/>
        <end position="122"/>
    </location>
</feature>
<organism evidence="7">
    <name type="scientific">hydrothermal vent metagenome</name>
    <dbReference type="NCBI Taxonomy" id="652676"/>
    <lineage>
        <taxon>unclassified sequences</taxon>
        <taxon>metagenomes</taxon>
        <taxon>ecological metagenomes</taxon>
    </lineage>
</organism>
<name>A0A3B0TDX5_9ZZZZ</name>
<evidence type="ECO:0000256" key="4">
    <source>
        <dbReference type="ARBA" id="ARBA00023136"/>
    </source>
</evidence>
<dbReference type="AlphaFoldDB" id="A0A3B0TDX5"/>
<proteinExistence type="predicted"/>
<gene>
    <name evidence="7" type="ORF">MNBD_ACTINO02-735</name>
</gene>
<evidence type="ECO:0000259" key="6">
    <source>
        <dbReference type="PROSITE" id="PS51012"/>
    </source>
</evidence>
<evidence type="ECO:0000256" key="1">
    <source>
        <dbReference type="ARBA" id="ARBA00004141"/>
    </source>
</evidence>
<reference evidence="7" key="1">
    <citation type="submission" date="2018-06" db="EMBL/GenBank/DDBJ databases">
        <authorList>
            <person name="Zhirakovskaya E."/>
        </authorList>
    </citation>
    <scope>NUCLEOTIDE SEQUENCE</scope>
</reference>
<evidence type="ECO:0000256" key="5">
    <source>
        <dbReference type="SAM" id="Phobius"/>
    </source>
</evidence>
<evidence type="ECO:0000256" key="3">
    <source>
        <dbReference type="ARBA" id="ARBA00022989"/>
    </source>
</evidence>
<dbReference type="PANTHER" id="PTHR43229:SF2">
    <property type="entry name" value="NODULATION PROTEIN J"/>
    <property type="match status" value="1"/>
</dbReference>
<feature type="non-terminal residue" evidence="7">
    <location>
        <position position="1"/>
    </location>
</feature>
<protein>
    <recommendedName>
        <fullName evidence="6">ABC transmembrane type-2 domain-containing protein</fullName>
    </recommendedName>
</protein>
<feature type="domain" description="ABC transmembrane type-2" evidence="6">
    <location>
        <begin position="11"/>
        <end position="239"/>
    </location>
</feature>
<keyword evidence="2 5" id="KW-0812">Transmembrane</keyword>
<evidence type="ECO:0000256" key="2">
    <source>
        <dbReference type="ARBA" id="ARBA00022692"/>
    </source>
</evidence>
<dbReference type="InterPro" id="IPR047817">
    <property type="entry name" value="ABC2_TM_bact-type"/>
</dbReference>
<dbReference type="InterPro" id="IPR013525">
    <property type="entry name" value="ABC2_TM"/>
</dbReference>